<organism evidence="2 3">
    <name type="scientific">Streptomyces aurantiacus JA 4570</name>
    <dbReference type="NCBI Taxonomy" id="1286094"/>
    <lineage>
        <taxon>Bacteria</taxon>
        <taxon>Bacillati</taxon>
        <taxon>Actinomycetota</taxon>
        <taxon>Actinomycetes</taxon>
        <taxon>Kitasatosporales</taxon>
        <taxon>Streptomycetaceae</taxon>
        <taxon>Streptomyces</taxon>
        <taxon>Streptomyces aurantiacus group</taxon>
    </lineage>
</organism>
<proteinExistence type="predicted"/>
<dbReference type="Pfam" id="PF19457">
    <property type="entry name" value="DUF5994"/>
    <property type="match status" value="1"/>
</dbReference>
<feature type="compositionally biased region" description="Polar residues" evidence="1">
    <location>
        <begin position="153"/>
        <end position="173"/>
    </location>
</feature>
<accession>S3ZF74</accession>
<protein>
    <submittedName>
        <fullName evidence="2">Uncharacterized protein</fullName>
    </submittedName>
</protein>
<evidence type="ECO:0000313" key="3">
    <source>
        <dbReference type="Proteomes" id="UP000014629"/>
    </source>
</evidence>
<dbReference type="Proteomes" id="UP000014629">
    <property type="component" value="Unassembled WGS sequence"/>
</dbReference>
<feature type="region of interest" description="Disordered" evidence="1">
    <location>
        <begin position="146"/>
        <end position="173"/>
    </location>
</feature>
<name>S3ZF74_9ACTN</name>
<dbReference type="EMBL" id="AOPZ01000240">
    <property type="protein sequence ID" value="EPH42316.1"/>
    <property type="molecule type" value="Genomic_DNA"/>
</dbReference>
<evidence type="ECO:0000313" key="2">
    <source>
        <dbReference type="EMBL" id="EPH42316.1"/>
    </source>
</evidence>
<sequence length="173" mass="18508">MTADATPPVMLLADTQAHQVVPGAAVLRMQTTPRRDGTFDGAWWPRSRDLETQLPGLLRALTDRLGPIARIGLDASAWDVHTRHMLLDGHMVRIDWSAVDDSTMLITRGRQDIFSFLMLPPQTDAAAARAAMAMAVRDGNSASAAEILAATGITPQETPETSQGPDPQSGSGP</sequence>
<dbReference type="OrthoDB" id="3785441at2"/>
<dbReference type="PATRIC" id="fig|1286094.4.peg.4593"/>
<reference evidence="2 3" key="1">
    <citation type="submission" date="2013-02" db="EMBL/GenBank/DDBJ databases">
        <title>Draft Genome Sequence of Streptomyces aurantiacus, Which Produces Setomimycin.</title>
        <authorList>
            <person name="Gruening B.A."/>
            <person name="Praeg A."/>
            <person name="Erxleben A."/>
            <person name="Guenther S."/>
            <person name="Mueller M."/>
        </authorList>
    </citation>
    <scope>NUCLEOTIDE SEQUENCE [LARGE SCALE GENOMIC DNA]</scope>
    <source>
        <strain evidence="2 3">JA 4570</strain>
    </source>
</reference>
<dbReference type="RefSeq" id="WP_016642769.1">
    <property type="nucleotide sequence ID" value="NZ_AOPZ01000240.1"/>
</dbReference>
<dbReference type="InterPro" id="IPR046036">
    <property type="entry name" value="DUF5994"/>
</dbReference>
<keyword evidence="3" id="KW-1185">Reference proteome</keyword>
<gene>
    <name evidence="2" type="ORF">STRAU_4645</name>
</gene>
<comment type="caution">
    <text evidence="2">The sequence shown here is derived from an EMBL/GenBank/DDBJ whole genome shotgun (WGS) entry which is preliminary data.</text>
</comment>
<dbReference type="AlphaFoldDB" id="S3ZF74"/>
<evidence type="ECO:0000256" key="1">
    <source>
        <dbReference type="SAM" id="MobiDB-lite"/>
    </source>
</evidence>